<proteinExistence type="predicted"/>
<evidence type="ECO:0000313" key="1">
    <source>
        <dbReference type="EMBL" id="MPN23773.1"/>
    </source>
</evidence>
<dbReference type="EMBL" id="VSSQ01072370">
    <property type="protein sequence ID" value="MPN23773.1"/>
    <property type="molecule type" value="Genomic_DNA"/>
</dbReference>
<accession>A0A645GJ77</accession>
<name>A0A645GJ77_9ZZZZ</name>
<comment type="caution">
    <text evidence="1">The sequence shown here is derived from an EMBL/GenBank/DDBJ whole genome shotgun (WGS) entry which is preliminary data.</text>
</comment>
<reference evidence="1" key="1">
    <citation type="submission" date="2019-08" db="EMBL/GenBank/DDBJ databases">
        <authorList>
            <person name="Kucharzyk K."/>
            <person name="Murdoch R.W."/>
            <person name="Higgins S."/>
            <person name="Loffler F."/>
        </authorList>
    </citation>
    <scope>NUCLEOTIDE SEQUENCE</scope>
</reference>
<protein>
    <submittedName>
        <fullName evidence="1">Uncharacterized protein</fullName>
    </submittedName>
</protein>
<gene>
    <name evidence="1" type="ORF">SDC9_171166</name>
</gene>
<sequence>MRHSVVGEVFDHYIGIFFPVGIFIRFSRIHIRSEFNSLFSAQLLKRCESIGKSVLLYLPVARAPSGVDLNHVNAKSGGGLDLFFHKFLIEVCSFSSVAPCV</sequence>
<dbReference type="AlphaFoldDB" id="A0A645GJ77"/>
<organism evidence="1">
    <name type="scientific">bioreactor metagenome</name>
    <dbReference type="NCBI Taxonomy" id="1076179"/>
    <lineage>
        <taxon>unclassified sequences</taxon>
        <taxon>metagenomes</taxon>
        <taxon>ecological metagenomes</taxon>
    </lineage>
</organism>